<reference evidence="2" key="4">
    <citation type="submission" date="2023-01" db="EMBL/GenBank/DDBJ databases">
        <title>Draft genome sequence of Methylobacterium brachythecii strain NBRC 107710.</title>
        <authorList>
            <person name="Sun Q."/>
            <person name="Mori K."/>
        </authorList>
    </citation>
    <scope>NUCLEOTIDE SEQUENCE</scope>
    <source>
        <strain evidence="2">NBRC 107710</strain>
    </source>
</reference>
<dbReference type="CDD" id="cd06578">
    <property type="entry name" value="HemD"/>
    <property type="match status" value="1"/>
</dbReference>
<dbReference type="Pfam" id="PF02602">
    <property type="entry name" value="HEM4"/>
    <property type="match status" value="1"/>
</dbReference>
<dbReference type="EMBL" id="JACIDN010000006">
    <property type="protein sequence ID" value="MBB3903800.1"/>
    <property type="molecule type" value="Genomic_DNA"/>
</dbReference>
<evidence type="ECO:0000313" key="3">
    <source>
        <dbReference type="EMBL" id="MBB3903800.1"/>
    </source>
</evidence>
<dbReference type="GO" id="GO:0033014">
    <property type="term" value="P:tetrapyrrole biosynthetic process"/>
    <property type="evidence" value="ECO:0007669"/>
    <property type="project" value="InterPro"/>
</dbReference>
<dbReference type="EC" id="4.2.1.75" evidence="3"/>
<evidence type="ECO:0000313" key="2">
    <source>
        <dbReference type="EMBL" id="GLS44827.1"/>
    </source>
</evidence>
<keyword evidence="2" id="KW-0489">Methyltransferase</keyword>
<sequence length="234" mass="24390">MRIWVARPEPGASRTAARLRALGHEPLVEPILTVAPTGRLRPAGRFDAVLLTSAQGVSVLAESDLEAPVPVFAVGGRTADAARAAGLDRVHDADGDAVALARLVQSHLPVGSRLLHVAGEDRKAEPMASLVAVGYDVTPWEAYAARPVATLPEPVAEALREGSLAAALHYSRRSSETALRLAHSAGLDAPFRIVDHYSLSADVALPLVEAGIAAHFVAAQPSEDALLAGLPEPT</sequence>
<dbReference type="Proteomes" id="UP001156881">
    <property type="component" value="Unassembled WGS sequence"/>
</dbReference>
<comment type="caution">
    <text evidence="3">The sequence shown here is derived from an EMBL/GenBank/DDBJ whole genome shotgun (WGS) entry which is preliminary data.</text>
</comment>
<keyword evidence="2" id="KW-0808">Transferase</keyword>
<dbReference type="GO" id="GO:0008168">
    <property type="term" value="F:methyltransferase activity"/>
    <property type="evidence" value="ECO:0007669"/>
    <property type="project" value="UniProtKB-KW"/>
</dbReference>
<accession>A0A7W6F7W6</accession>
<dbReference type="RefSeq" id="WP_183507085.1">
    <property type="nucleotide sequence ID" value="NZ_BSPG01000015.1"/>
</dbReference>
<reference evidence="5" key="2">
    <citation type="journal article" date="2019" name="Int. J. Syst. Evol. Microbiol.">
        <title>The Global Catalogue of Microorganisms (GCM) 10K type strain sequencing project: providing services to taxonomists for standard genome sequencing and annotation.</title>
        <authorList>
            <consortium name="The Broad Institute Genomics Platform"/>
            <consortium name="The Broad Institute Genome Sequencing Center for Infectious Disease"/>
            <person name="Wu L."/>
            <person name="Ma J."/>
        </authorList>
    </citation>
    <scope>NUCLEOTIDE SEQUENCE [LARGE SCALE GENOMIC DNA]</scope>
    <source>
        <strain evidence="5">NBRC 107710</strain>
    </source>
</reference>
<dbReference type="EMBL" id="BSPG01000015">
    <property type="protein sequence ID" value="GLS44827.1"/>
    <property type="molecule type" value="Genomic_DNA"/>
</dbReference>
<proteinExistence type="predicted"/>
<keyword evidence="3" id="KW-0456">Lyase</keyword>
<gene>
    <name evidence="2" type="ORF">GCM10007884_28160</name>
    <name evidence="3" type="ORF">GGR33_003314</name>
</gene>
<dbReference type="GO" id="GO:0032259">
    <property type="term" value="P:methylation"/>
    <property type="evidence" value="ECO:0007669"/>
    <property type="project" value="UniProtKB-KW"/>
</dbReference>
<evidence type="ECO:0000313" key="4">
    <source>
        <dbReference type="Proteomes" id="UP000517759"/>
    </source>
</evidence>
<name>A0A7W6F7W6_9HYPH</name>
<dbReference type="Gene3D" id="3.40.50.10090">
    <property type="match status" value="2"/>
</dbReference>
<reference evidence="2" key="1">
    <citation type="journal article" date="2014" name="Int. J. Syst. Evol. Microbiol.">
        <title>Complete genome of a new Firmicutes species belonging to the dominant human colonic microbiota ('Ruminococcus bicirculans') reveals two chromosomes and a selective capacity to utilize plant glucans.</title>
        <authorList>
            <consortium name="NISC Comparative Sequencing Program"/>
            <person name="Wegmann U."/>
            <person name="Louis P."/>
            <person name="Goesmann A."/>
            <person name="Henrissat B."/>
            <person name="Duncan S.H."/>
            <person name="Flint H.J."/>
        </authorList>
    </citation>
    <scope>NUCLEOTIDE SEQUENCE</scope>
    <source>
        <strain evidence="2">NBRC 107710</strain>
    </source>
</reference>
<keyword evidence="5" id="KW-1185">Reference proteome</keyword>
<dbReference type="InterPro" id="IPR003754">
    <property type="entry name" value="4pyrrol_synth_uPrphyn_synth"/>
</dbReference>
<dbReference type="AlphaFoldDB" id="A0A7W6F7W6"/>
<dbReference type="GO" id="GO:0004852">
    <property type="term" value="F:uroporphyrinogen-III synthase activity"/>
    <property type="evidence" value="ECO:0007669"/>
    <property type="project" value="UniProtKB-EC"/>
</dbReference>
<dbReference type="Proteomes" id="UP000517759">
    <property type="component" value="Unassembled WGS sequence"/>
</dbReference>
<reference evidence="3 4" key="3">
    <citation type="submission" date="2020-08" db="EMBL/GenBank/DDBJ databases">
        <title>Genomic Encyclopedia of Type Strains, Phase IV (KMG-IV): sequencing the most valuable type-strain genomes for metagenomic binning, comparative biology and taxonomic classification.</title>
        <authorList>
            <person name="Goeker M."/>
        </authorList>
    </citation>
    <scope>NUCLEOTIDE SEQUENCE [LARGE SCALE GENOMIC DNA]</scope>
    <source>
        <strain evidence="3 4">DSM 24105</strain>
    </source>
</reference>
<dbReference type="InterPro" id="IPR036108">
    <property type="entry name" value="4pyrrol_syn_uPrphyn_synt_sf"/>
</dbReference>
<feature type="domain" description="Tetrapyrrole biosynthesis uroporphyrinogen III synthase" evidence="1">
    <location>
        <begin position="14"/>
        <end position="227"/>
    </location>
</feature>
<dbReference type="SUPFAM" id="SSF69618">
    <property type="entry name" value="HemD-like"/>
    <property type="match status" value="1"/>
</dbReference>
<organism evidence="3 4">
    <name type="scientific">Methylobacterium brachythecii</name>
    <dbReference type="NCBI Taxonomy" id="1176177"/>
    <lineage>
        <taxon>Bacteria</taxon>
        <taxon>Pseudomonadati</taxon>
        <taxon>Pseudomonadota</taxon>
        <taxon>Alphaproteobacteria</taxon>
        <taxon>Hyphomicrobiales</taxon>
        <taxon>Methylobacteriaceae</taxon>
        <taxon>Methylobacterium</taxon>
    </lineage>
</organism>
<evidence type="ECO:0000313" key="5">
    <source>
        <dbReference type="Proteomes" id="UP001156881"/>
    </source>
</evidence>
<evidence type="ECO:0000259" key="1">
    <source>
        <dbReference type="Pfam" id="PF02602"/>
    </source>
</evidence>
<protein>
    <submittedName>
        <fullName evidence="2">Uroporphyrinogen III methyltransferase</fullName>
    </submittedName>
    <submittedName>
        <fullName evidence="3">Uroporphyrinogen-III synthase</fullName>
        <ecNumber evidence="3">4.2.1.75</ecNumber>
    </submittedName>
</protein>